<feature type="compositionally biased region" description="Gly residues" evidence="2">
    <location>
        <begin position="24"/>
        <end position="50"/>
    </location>
</feature>
<evidence type="ECO:0000256" key="1">
    <source>
        <dbReference type="ARBA" id="ARBA00022884"/>
    </source>
</evidence>
<dbReference type="Gene3D" id="3.30.1370.10">
    <property type="entry name" value="K Homology domain, type 1"/>
    <property type="match status" value="1"/>
</dbReference>
<dbReference type="Proteomes" id="UP000515162">
    <property type="component" value="Chromosome 2R"/>
</dbReference>
<dbReference type="CTD" id="37562"/>
<feature type="compositionally biased region" description="Gly residues" evidence="2">
    <location>
        <begin position="266"/>
        <end position="285"/>
    </location>
</feature>
<evidence type="ECO:0000313" key="5">
    <source>
        <dbReference type="RefSeq" id="XP_033152491.1"/>
    </source>
</evidence>
<feature type="region of interest" description="Disordered" evidence="2">
    <location>
        <begin position="258"/>
        <end position="311"/>
    </location>
</feature>
<feature type="compositionally biased region" description="Low complexity" evidence="2">
    <location>
        <begin position="286"/>
        <end position="300"/>
    </location>
</feature>
<dbReference type="PANTHER" id="PTHR11208:SF140">
    <property type="entry name" value="GH05812P-RELATED"/>
    <property type="match status" value="1"/>
</dbReference>
<dbReference type="InterPro" id="IPR004087">
    <property type="entry name" value="KH_dom"/>
</dbReference>
<dbReference type="InterPro" id="IPR055256">
    <property type="entry name" value="KH_1_KHDC4/BBP-like"/>
</dbReference>
<organism evidence="4 5">
    <name type="scientific">Drosophila mauritiana</name>
    <name type="common">Fruit fly</name>
    <dbReference type="NCBI Taxonomy" id="7226"/>
    <lineage>
        <taxon>Eukaryota</taxon>
        <taxon>Metazoa</taxon>
        <taxon>Ecdysozoa</taxon>
        <taxon>Arthropoda</taxon>
        <taxon>Hexapoda</taxon>
        <taxon>Insecta</taxon>
        <taxon>Pterygota</taxon>
        <taxon>Neoptera</taxon>
        <taxon>Endopterygota</taxon>
        <taxon>Diptera</taxon>
        <taxon>Brachycera</taxon>
        <taxon>Muscomorpha</taxon>
        <taxon>Ephydroidea</taxon>
        <taxon>Drosophilidae</taxon>
        <taxon>Drosophila</taxon>
        <taxon>Sophophora</taxon>
    </lineage>
</organism>
<sequence length="416" mass="44129">MAENGLRVPGSSAVASAVASTATGVGGGSAAGTAGAGTGVVPTGGSGGTSNGEHENEHNANADGEKAQPAPAVQKYMQELMTERSRMENHFPLAVKLIDEALERVQLNGRIPTRDQYADVYQQRTIKLSQKVHVPIKDKKFNYVGKLLGPKGNSLRRLQEETQCKIVILGRFSMKDRAREEELRNSADAKYAHLNLPLHVEVSTIAPPAEAYARVAYALAEIRRYLTPDKHDDIRQEQYRELMEDPEAAKKLTLRQLQQQSNAAGSGAGGGGGGGGGNGNGGAAGSGNNNANGNQRSGGNYRQKFQQQSHYRHNEETVYFRSHNNAYHQPKPYVPAAQRGNAMHTTLPPQAIVRASPPGMVVSAASFNGRNAGLGNAGGGGIMANSIVATTGGGIGGAVPPNMRYRPAAPYQFVKK</sequence>
<dbReference type="InterPro" id="IPR045071">
    <property type="entry name" value="BBP-like"/>
</dbReference>
<dbReference type="GO" id="GO:0000381">
    <property type="term" value="P:regulation of alternative mRNA splicing, via spliceosome"/>
    <property type="evidence" value="ECO:0007669"/>
    <property type="project" value="TreeGrafter"/>
</dbReference>
<dbReference type="RefSeq" id="XP_033152491.1">
    <property type="nucleotide sequence ID" value="XM_033296600.1"/>
</dbReference>
<gene>
    <name evidence="5" type="primary">LOC117135985</name>
</gene>
<dbReference type="GeneID" id="117135985"/>
<dbReference type="PANTHER" id="PTHR11208">
    <property type="entry name" value="RNA-BINDING PROTEIN RELATED"/>
    <property type="match status" value="1"/>
</dbReference>
<keyword evidence="1" id="KW-0694">RNA-binding</keyword>
<reference evidence="5" key="1">
    <citation type="submission" date="2025-08" db="UniProtKB">
        <authorList>
            <consortium name="RefSeq"/>
        </authorList>
    </citation>
    <scope>IDENTIFICATION</scope>
    <source>
        <strain evidence="5">Mau12</strain>
        <tissue evidence="5">Whole Body</tissue>
    </source>
</reference>
<evidence type="ECO:0000259" key="3">
    <source>
        <dbReference type="SMART" id="SM00322"/>
    </source>
</evidence>
<dbReference type="InterPro" id="IPR036612">
    <property type="entry name" value="KH_dom_type_1_sf"/>
</dbReference>
<keyword evidence="4" id="KW-1185">Reference proteome</keyword>
<feature type="compositionally biased region" description="Basic and acidic residues" evidence="2">
    <location>
        <begin position="52"/>
        <end position="66"/>
    </location>
</feature>
<name>A0A6P8JMW5_DROMA</name>
<feature type="region of interest" description="Disordered" evidence="2">
    <location>
        <begin position="23"/>
        <end position="71"/>
    </location>
</feature>
<dbReference type="GO" id="GO:0005634">
    <property type="term" value="C:nucleus"/>
    <property type="evidence" value="ECO:0007669"/>
    <property type="project" value="TreeGrafter"/>
</dbReference>
<proteinExistence type="predicted"/>
<accession>A0A6P8JMW5</accession>
<evidence type="ECO:0000313" key="4">
    <source>
        <dbReference type="Proteomes" id="UP000515162"/>
    </source>
</evidence>
<dbReference type="AlphaFoldDB" id="A0A6P8JMW5"/>
<dbReference type="Pfam" id="PF22675">
    <property type="entry name" value="KH-I_KHDC4-BBP"/>
    <property type="match status" value="1"/>
</dbReference>
<dbReference type="CDD" id="cd22384">
    <property type="entry name" value="KH-I_KHDRBS"/>
    <property type="match status" value="1"/>
</dbReference>
<dbReference type="SMART" id="SM00322">
    <property type="entry name" value="KH"/>
    <property type="match status" value="1"/>
</dbReference>
<feature type="domain" description="K Homology" evidence="3">
    <location>
        <begin position="126"/>
        <end position="224"/>
    </location>
</feature>
<protein>
    <submittedName>
        <fullName evidence="5">KH domain-containing, RNA-binding, signal transduction-associated protein 2</fullName>
    </submittedName>
</protein>
<dbReference type="SUPFAM" id="SSF54791">
    <property type="entry name" value="Eukaryotic type KH-domain (KH-domain type I)"/>
    <property type="match status" value="1"/>
</dbReference>
<evidence type="ECO:0000256" key="2">
    <source>
        <dbReference type="SAM" id="MobiDB-lite"/>
    </source>
</evidence>
<dbReference type="GO" id="GO:0003729">
    <property type="term" value="F:mRNA binding"/>
    <property type="evidence" value="ECO:0007669"/>
    <property type="project" value="TreeGrafter"/>
</dbReference>
<dbReference type="FunFam" id="3.30.1370.10:FF:000052">
    <property type="entry name" value="Kep1, isoform A"/>
    <property type="match status" value="1"/>
</dbReference>